<keyword evidence="5" id="KW-0336">GPI-anchor</keyword>
<dbReference type="InterPro" id="IPR024571">
    <property type="entry name" value="ERAP1-like_C_dom"/>
</dbReference>
<dbReference type="GO" id="GO:0042277">
    <property type="term" value="F:peptide binding"/>
    <property type="evidence" value="ECO:0007669"/>
    <property type="project" value="TreeGrafter"/>
</dbReference>
<dbReference type="FunFam" id="2.60.40.1910:FF:000008">
    <property type="entry name" value="Aminopeptidase"/>
    <property type="match status" value="1"/>
</dbReference>
<dbReference type="VEuPathDB" id="VectorBase:PPAPM1_008108"/>
<dbReference type="Proteomes" id="UP000092462">
    <property type="component" value="Unassembled WGS sequence"/>
</dbReference>
<evidence type="ECO:0000256" key="13">
    <source>
        <dbReference type="ARBA" id="ARBA00023180"/>
    </source>
</evidence>
<dbReference type="Gene3D" id="1.10.390.10">
    <property type="entry name" value="Neutral Protease Domain 2"/>
    <property type="match status" value="1"/>
</dbReference>
<dbReference type="SUPFAM" id="SSF55486">
    <property type="entry name" value="Metalloproteases ('zincins'), catalytic domain"/>
    <property type="match status" value="1"/>
</dbReference>
<dbReference type="VEuPathDB" id="VectorBase:PPAI004347"/>
<dbReference type="GO" id="GO:0070006">
    <property type="term" value="F:metalloaminopeptidase activity"/>
    <property type="evidence" value="ECO:0007669"/>
    <property type="project" value="TreeGrafter"/>
</dbReference>
<dbReference type="GO" id="GO:0008270">
    <property type="term" value="F:zinc ion binding"/>
    <property type="evidence" value="ECO:0007669"/>
    <property type="project" value="InterPro"/>
</dbReference>
<evidence type="ECO:0000256" key="7">
    <source>
        <dbReference type="ARBA" id="ARBA00022723"/>
    </source>
</evidence>
<sequence>MKGSSIFRMCEHVLGKQTFRKGLQKYIKDMAFKVAEPKDLYRNIQEAADEDNSLPDDVKVEDFLSSWVDQPGYPLLTVIRNYESNEIVVNQQRFLSSREEVDTERLSWYVPLSISTTKNPDMNNTKPWIWLKQGTRELVLRTSDNLTWTSEDWVLFNVQQSGFYRVNYDTQNWKMLADELHKGFPYTIGTLNRAQLIDDVFNLAYSDVVPFTLVMDIIKYVRYESEYAVWVAANRHLLNMARKLEGPTYELFFGRFLQHLTEEIFDRMDVFPHSMGRDSPRTTFLRPLIVDLACQAGSGKCLTATRIQVTAEALTTNCVVPMERASLYYCHGLKNADAKTVQYFWNKLHTMTSDQERAQLTYALTCYHDPDVVYSILRKLADPPTDIAFTNMERHQMFVTALRNGHLKVIMKFLKNDHENINKTFTFNTRMEYSLKEIAMYIQEEDVEEFESVLQMLLDLKYVSENLVKRIRTDIEYHLAWIRDNKSQIEDWIKDYFEPKTDKSMSVRFEVSLILCAVSLLLL</sequence>
<evidence type="ECO:0000256" key="10">
    <source>
        <dbReference type="ARBA" id="ARBA00022833"/>
    </source>
</evidence>
<dbReference type="GO" id="GO:0006508">
    <property type="term" value="P:proteolysis"/>
    <property type="evidence" value="ECO:0007669"/>
    <property type="project" value="UniProtKB-KW"/>
</dbReference>
<dbReference type="GO" id="GO:0043171">
    <property type="term" value="P:peptide catabolic process"/>
    <property type="evidence" value="ECO:0007669"/>
    <property type="project" value="TreeGrafter"/>
</dbReference>
<dbReference type="PANTHER" id="PTHR11533:SF290">
    <property type="entry name" value="AMINOPEPTIDASE"/>
    <property type="match status" value="1"/>
</dbReference>
<organism evidence="17 18">
    <name type="scientific">Phlebotomus papatasi</name>
    <name type="common">Sandfly</name>
    <dbReference type="NCBI Taxonomy" id="29031"/>
    <lineage>
        <taxon>Eukaryota</taxon>
        <taxon>Metazoa</taxon>
        <taxon>Ecdysozoa</taxon>
        <taxon>Arthropoda</taxon>
        <taxon>Hexapoda</taxon>
        <taxon>Insecta</taxon>
        <taxon>Pterygota</taxon>
        <taxon>Neoptera</taxon>
        <taxon>Endopterygota</taxon>
        <taxon>Diptera</taxon>
        <taxon>Nematocera</taxon>
        <taxon>Psychodoidea</taxon>
        <taxon>Psychodidae</taxon>
        <taxon>Phlebotomus</taxon>
        <taxon>Phlebotomus</taxon>
    </lineage>
</organism>
<evidence type="ECO:0000313" key="18">
    <source>
        <dbReference type="Proteomes" id="UP000092462"/>
    </source>
</evidence>
<evidence type="ECO:0008006" key="19">
    <source>
        <dbReference type="Google" id="ProtNLM"/>
    </source>
</evidence>
<dbReference type="Gene3D" id="2.60.40.1910">
    <property type="match status" value="1"/>
</dbReference>
<dbReference type="Pfam" id="PF11838">
    <property type="entry name" value="ERAP1_C"/>
    <property type="match status" value="1"/>
</dbReference>
<dbReference type="AlphaFoldDB" id="A0A1B0D9N5"/>
<name>A0A1B0D9N5_PHLPP</name>
<keyword evidence="7" id="KW-0479">Metal-binding</keyword>
<evidence type="ECO:0000256" key="1">
    <source>
        <dbReference type="ARBA" id="ARBA00001947"/>
    </source>
</evidence>
<dbReference type="EnsemblMetazoa" id="PPAI004347-RA">
    <property type="protein sequence ID" value="PPAI004347-PA"/>
    <property type="gene ID" value="PPAI004347"/>
</dbReference>
<dbReference type="GO" id="GO:0005886">
    <property type="term" value="C:plasma membrane"/>
    <property type="evidence" value="ECO:0007669"/>
    <property type="project" value="UniProtKB-SubCell"/>
</dbReference>
<keyword evidence="14" id="KW-0449">Lipoprotein</keyword>
<evidence type="ECO:0000256" key="5">
    <source>
        <dbReference type="ARBA" id="ARBA00022622"/>
    </source>
</evidence>
<evidence type="ECO:0000256" key="4">
    <source>
        <dbReference type="ARBA" id="ARBA00022475"/>
    </source>
</evidence>
<evidence type="ECO:0000256" key="12">
    <source>
        <dbReference type="ARBA" id="ARBA00023136"/>
    </source>
</evidence>
<keyword evidence="10" id="KW-0862">Zinc</keyword>
<comment type="similarity">
    <text evidence="3">Belongs to the peptidase M1 family.</text>
</comment>
<keyword evidence="9" id="KW-0378">Hydrolase</keyword>
<feature type="domain" description="Peptidase M1 membrane alanine aminopeptidase" evidence="15">
    <location>
        <begin position="2"/>
        <end position="67"/>
    </location>
</feature>
<keyword evidence="4" id="KW-1003">Cell membrane</keyword>
<feature type="domain" description="ERAP1-like C-terminal" evidence="16">
    <location>
        <begin position="153"/>
        <end position="457"/>
    </location>
</feature>
<accession>A0A1B0D9N5</accession>
<keyword evidence="8" id="KW-0732">Signal</keyword>
<evidence type="ECO:0000256" key="11">
    <source>
        <dbReference type="ARBA" id="ARBA00023049"/>
    </source>
</evidence>
<proteinExistence type="inferred from homology"/>
<dbReference type="GO" id="GO:0098552">
    <property type="term" value="C:side of membrane"/>
    <property type="evidence" value="ECO:0007669"/>
    <property type="project" value="UniProtKB-KW"/>
</dbReference>
<evidence type="ECO:0000256" key="6">
    <source>
        <dbReference type="ARBA" id="ARBA00022670"/>
    </source>
</evidence>
<evidence type="ECO:0000256" key="8">
    <source>
        <dbReference type="ARBA" id="ARBA00022729"/>
    </source>
</evidence>
<keyword evidence="12" id="KW-0472">Membrane</keyword>
<keyword evidence="11" id="KW-0482">Metalloprotease</keyword>
<dbReference type="Gene3D" id="1.25.50.20">
    <property type="match status" value="1"/>
</dbReference>
<evidence type="ECO:0000259" key="15">
    <source>
        <dbReference type="Pfam" id="PF01433"/>
    </source>
</evidence>
<dbReference type="GO" id="GO:0005615">
    <property type="term" value="C:extracellular space"/>
    <property type="evidence" value="ECO:0007669"/>
    <property type="project" value="TreeGrafter"/>
</dbReference>
<dbReference type="Pfam" id="PF01433">
    <property type="entry name" value="Peptidase_M1"/>
    <property type="match status" value="1"/>
</dbReference>
<reference evidence="17" key="1">
    <citation type="submission" date="2022-08" db="UniProtKB">
        <authorList>
            <consortium name="EnsemblMetazoa"/>
        </authorList>
    </citation>
    <scope>IDENTIFICATION</scope>
    <source>
        <strain evidence="17">Israel</strain>
    </source>
</reference>
<dbReference type="InterPro" id="IPR050344">
    <property type="entry name" value="Peptidase_M1_aminopeptidases"/>
</dbReference>
<protein>
    <recommendedName>
        <fullName evidence="19">ERAP1-like C-terminal domain-containing protein</fullName>
    </recommendedName>
</protein>
<evidence type="ECO:0000256" key="3">
    <source>
        <dbReference type="ARBA" id="ARBA00010136"/>
    </source>
</evidence>
<dbReference type="GO" id="GO:0005737">
    <property type="term" value="C:cytoplasm"/>
    <property type="evidence" value="ECO:0007669"/>
    <property type="project" value="TreeGrafter"/>
</dbReference>
<comment type="cofactor">
    <cofactor evidence="1">
        <name>Zn(2+)</name>
        <dbReference type="ChEBI" id="CHEBI:29105"/>
    </cofactor>
</comment>
<dbReference type="PANTHER" id="PTHR11533">
    <property type="entry name" value="PROTEASE M1 ZINC METALLOPROTEASE"/>
    <property type="match status" value="1"/>
</dbReference>
<evidence type="ECO:0000313" key="17">
    <source>
        <dbReference type="EnsemblMetazoa" id="PPAI004347-PA"/>
    </source>
</evidence>
<keyword evidence="6" id="KW-0645">Protease</keyword>
<dbReference type="InterPro" id="IPR014782">
    <property type="entry name" value="Peptidase_M1_dom"/>
</dbReference>
<dbReference type="EMBL" id="AJVK01028348">
    <property type="status" value="NOT_ANNOTATED_CDS"/>
    <property type="molecule type" value="Genomic_DNA"/>
</dbReference>
<evidence type="ECO:0000259" key="16">
    <source>
        <dbReference type="Pfam" id="PF11838"/>
    </source>
</evidence>
<evidence type="ECO:0000256" key="14">
    <source>
        <dbReference type="ARBA" id="ARBA00023288"/>
    </source>
</evidence>
<keyword evidence="13" id="KW-0325">Glycoprotein</keyword>
<comment type="subcellular location">
    <subcellularLocation>
        <location evidence="2">Cell membrane</location>
        <topology evidence="2">Lipid-anchor</topology>
        <topology evidence="2">GPI-anchor</topology>
    </subcellularLocation>
</comment>
<keyword evidence="18" id="KW-1185">Reference proteome</keyword>
<evidence type="ECO:0000256" key="2">
    <source>
        <dbReference type="ARBA" id="ARBA00004609"/>
    </source>
</evidence>
<evidence type="ECO:0000256" key="9">
    <source>
        <dbReference type="ARBA" id="ARBA00022801"/>
    </source>
</evidence>
<dbReference type="InterPro" id="IPR027268">
    <property type="entry name" value="Peptidase_M4/M1_CTD_sf"/>
</dbReference>